<evidence type="ECO:0000313" key="2">
    <source>
        <dbReference type="Proteomes" id="UP001500683"/>
    </source>
</evidence>
<comment type="caution">
    <text evidence="1">The sequence shown here is derived from an EMBL/GenBank/DDBJ whole genome shotgun (WGS) entry which is preliminary data.</text>
</comment>
<evidence type="ECO:0000313" key="1">
    <source>
        <dbReference type="EMBL" id="GAA4055934.1"/>
    </source>
</evidence>
<sequence length="65" mass="7291">MGGRWANRPPEAMLEKIHWVRYKGFGLIARRPLSLPQKLGLCNTPSRVQRVAGPALWLFAPLIPG</sequence>
<keyword evidence="2" id="KW-1185">Reference proteome</keyword>
<dbReference type="EMBL" id="BAAAZG010000001">
    <property type="protein sequence ID" value="GAA4055934.1"/>
    <property type="molecule type" value="Genomic_DNA"/>
</dbReference>
<proteinExistence type="predicted"/>
<name>A0ABP7UZ20_9ACTN</name>
<evidence type="ECO:0008006" key="3">
    <source>
        <dbReference type="Google" id="ProtNLM"/>
    </source>
</evidence>
<reference evidence="2" key="1">
    <citation type="journal article" date="2019" name="Int. J. Syst. Evol. Microbiol.">
        <title>The Global Catalogue of Microorganisms (GCM) 10K type strain sequencing project: providing services to taxonomists for standard genome sequencing and annotation.</title>
        <authorList>
            <consortium name="The Broad Institute Genomics Platform"/>
            <consortium name="The Broad Institute Genome Sequencing Center for Infectious Disease"/>
            <person name="Wu L."/>
            <person name="Ma J."/>
        </authorList>
    </citation>
    <scope>NUCLEOTIDE SEQUENCE [LARGE SCALE GENOMIC DNA]</scope>
    <source>
        <strain evidence="2">JCM 16702</strain>
    </source>
</reference>
<accession>A0ABP7UZ20</accession>
<organism evidence="1 2">
    <name type="scientific">Actinomadura miaoliensis</name>
    <dbReference type="NCBI Taxonomy" id="430685"/>
    <lineage>
        <taxon>Bacteria</taxon>
        <taxon>Bacillati</taxon>
        <taxon>Actinomycetota</taxon>
        <taxon>Actinomycetes</taxon>
        <taxon>Streptosporangiales</taxon>
        <taxon>Thermomonosporaceae</taxon>
        <taxon>Actinomadura</taxon>
    </lineage>
</organism>
<dbReference type="Proteomes" id="UP001500683">
    <property type="component" value="Unassembled WGS sequence"/>
</dbReference>
<protein>
    <recommendedName>
        <fullName evidence="3">Transposase</fullName>
    </recommendedName>
</protein>
<gene>
    <name evidence="1" type="ORF">GCM10022214_04170</name>
</gene>